<dbReference type="PANTHER" id="PTHR24007">
    <property type="entry name" value="BRCA1-ASSOCIATED PROTEIN"/>
    <property type="match status" value="1"/>
</dbReference>
<keyword evidence="1" id="KW-0863">Zinc-finger</keyword>
<dbReference type="PROSITE" id="PS50271">
    <property type="entry name" value="ZF_UBP"/>
    <property type="match status" value="1"/>
</dbReference>
<dbReference type="InterPro" id="IPR013083">
    <property type="entry name" value="Znf_RING/FYVE/PHD"/>
</dbReference>
<keyword evidence="1" id="KW-0862">Zinc</keyword>
<protein>
    <submittedName>
        <fullName evidence="4">BRCA1-associated protein</fullName>
    </submittedName>
</protein>
<dbReference type="AlphaFoldDB" id="A0A2I0XBV4"/>
<proteinExistence type="predicted"/>
<accession>A0A2I0XBV4</accession>
<evidence type="ECO:0000313" key="4">
    <source>
        <dbReference type="EMBL" id="PKU85392.1"/>
    </source>
</evidence>
<dbReference type="SUPFAM" id="SSF57850">
    <property type="entry name" value="RING/U-box"/>
    <property type="match status" value="1"/>
</dbReference>
<dbReference type="InterPro" id="IPR001607">
    <property type="entry name" value="Znf_UBP"/>
</dbReference>
<sequence>MQFFFATTERLDQDDGAILTTICNHSFHCSCISKWADSSCPDGHAIRHWKETQHCFSLELETQRVWDYVGDNYVHRLIQSKTDGKLVELNFHGAHADDTCGSCNCGDSGIDEALFNSKFEAILMEYNDLLTSQLENQRKYFESLLQEAKEEDEREISKAVQKAVNLRLQKLKTKLNKHIEEKRFLEDVLIFGILNQIPWFMLFLHDIALIDHIFFKINENLLKNQETWKAKIQQMEERIVGFEALVDSELNLRQWIKLERSMTVGKPQLYAKQLGNDDYTPNARFFFLSELRTGSGHRLSLT</sequence>
<evidence type="ECO:0000259" key="3">
    <source>
        <dbReference type="PROSITE" id="PS50271"/>
    </source>
</evidence>
<feature type="coiled-coil region" evidence="2">
    <location>
        <begin position="131"/>
        <end position="188"/>
    </location>
</feature>
<reference evidence="4 5" key="1">
    <citation type="journal article" date="2016" name="Sci. Rep.">
        <title>The Dendrobium catenatum Lindl. genome sequence provides insights into polysaccharide synthase, floral development and adaptive evolution.</title>
        <authorList>
            <person name="Zhang G.Q."/>
            <person name="Xu Q."/>
            <person name="Bian C."/>
            <person name="Tsai W.C."/>
            <person name="Yeh C.M."/>
            <person name="Liu K.W."/>
            <person name="Yoshida K."/>
            <person name="Zhang L.S."/>
            <person name="Chang S.B."/>
            <person name="Chen F."/>
            <person name="Shi Y."/>
            <person name="Su Y.Y."/>
            <person name="Zhang Y.Q."/>
            <person name="Chen L.J."/>
            <person name="Yin Y."/>
            <person name="Lin M."/>
            <person name="Huang H."/>
            <person name="Deng H."/>
            <person name="Wang Z.W."/>
            <person name="Zhu S.L."/>
            <person name="Zhao X."/>
            <person name="Deng C."/>
            <person name="Niu S.C."/>
            <person name="Huang J."/>
            <person name="Wang M."/>
            <person name="Liu G.H."/>
            <person name="Yang H.J."/>
            <person name="Xiao X.J."/>
            <person name="Hsiao Y.Y."/>
            <person name="Wu W.L."/>
            <person name="Chen Y.Y."/>
            <person name="Mitsuda N."/>
            <person name="Ohme-Takagi M."/>
            <person name="Luo Y.B."/>
            <person name="Van de Peer Y."/>
            <person name="Liu Z.J."/>
        </authorList>
    </citation>
    <scope>NUCLEOTIDE SEQUENCE [LARGE SCALE GENOMIC DNA]</scope>
    <source>
        <tissue evidence="4">The whole plant</tissue>
    </source>
</reference>
<dbReference type="Proteomes" id="UP000233837">
    <property type="component" value="Unassembled WGS sequence"/>
</dbReference>
<keyword evidence="5" id="KW-1185">Reference proteome</keyword>
<dbReference type="GO" id="GO:0008270">
    <property type="term" value="F:zinc ion binding"/>
    <property type="evidence" value="ECO:0007669"/>
    <property type="project" value="UniProtKB-KW"/>
</dbReference>
<evidence type="ECO:0000256" key="2">
    <source>
        <dbReference type="SAM" id="Coils"/>
    </source>
</evidence>
<dbReference type="Gene3D" id="3.30.40.10">
    <property type="entry name" value="Zinc/RING finger domain, C3HC4 (zinc finger)"/>
    <property type="match status" value="1"/>
</dbReference>
<dbReference type="PANTHER" id="PTHR24007:SF7">
    <property type="entry name" value="BRCA1-ASSOCIATED PROTEIN"/>
    <property type="match status" value="1"/>
</dbReference>
<keyword evidence="1" id="KW-0479">Metal-binding</keyword>
<feature type="domain" description="UBP-type" evidence="3">
    <location>
        <begin position="1"/>
        <end position="93"/>
    </location>
</feature>
<keyword evidence="2" id="KW-0175">Coiled coil</keyword>
<dbReference type="Pfam" id="PF02148">
    <property type="entry name" value="zf-UBP"/>
    <property type="match status" value="1"/>
</dbReference>
<organism evidence="4 5">
    <name type="scientific">Dendrobium catenatum</name>
    <dbReference type="NCBI Taxonomy" id="906689"/>
    <lineage>
        <taxon>Eukaryota</taxon>
        <taxon>Viridiplantae</taxon>
        <taxon>Streptophyta</taxon>
        <taxon>Embryophyta</taxon>
        <taxon>Tracheophyta</taxon>
        <taxon>Spermatophyta</taxon>
        <taxon>Magnoliopsida</taxon>
        <taxon>Liliopsida</taxon>
        <taxon>Asparagales</taxon>
        <taxon>Orchidaceae</taxon>
        <taxon>Epidendroideae</taxon>
        <taxon>Malaxideae</taxon>
        <taxon>Dendrobiinae</taxon>
        <taxon>Dendrobium</taxon>
    </lineage>
</organism>
<dbReference type="STRING" id="906689.A0A2I0XBV4"/>
<evidence type="ECO:0000256" key="1">
    <source>
        <dbReference type="PROSITE-ProRule" id="PRU00502"/>
    </source>
</evidence>
<name>A0A2I0XBV4_9ASPA</name>
<evidence type="ECO:0000313" key="5">
    <source>
        <dbReference type="Proteomes" id="UP000233837"/>
    </source>
</evidence>
<reference evidence="4 5" key="2">
    <citation type="journal article" date="2017" name="Nature">
        <title>The Apostasia genome and the evolution of orchids.</title>
        <authorList>
            <person name="Zhang G.Q."/>
            <person name="Liu K.W."/>
            <person name="Li Z."/>
            <person name="Lohaus R."/>
            <person name="Hsiao Y.Y."/>
            <person name="Niu S.C."/>
            <person name="Wang J.Y."/>
            <person name="Lin Y.C."/>
            <person name="Xu Q."/>
            <person name="Chen L.J."/>
            <person name="Yoshida K."/>
            <person name="Fujiwara S."/>
            <person name="Wang Z.W."/>
            <person name="Zhang Y.Q."/>
            <person name="Mitsuda N."/>
            <person name="Wang M."/>
            <person name="Liu G.H."/>
            <person name="Pecoraro L."/>
            <person name="Huang H.X."/>
            <person name="Xiao X.J."/>
            <person name="Lin M."/>
            <person name="Wu X.Y."/>
            <person name="Wu W.L."/>
            <person name="Chen Y.Y."/>
            <person name="Chang S.B."/>
            <person name="Sakamoto S."/>
            <person name="Ohme-Takagi M."/>
            <person name="Yagi M."/>
            <person name="Zeng S.J."/>
            <person name="Shen C.Y."/>
            <person name="Yeh C.M."/>
            <person name="Luo Y.B."/>
            <person name="Tsai W.C."/>
            <person name="Van de Peer Y."/>
            <person name="Liu Z.J."/>
        </authorList>
    </citation>
    <scope>NUCLEOTIDE SEQUENCE [LARGE SCALE GENOMIC DNA]</scope>
    <source>
        <tissue evidence="4">The whole plant</tissue>
    </source>
</reference>
<dbReference type="GO" id="GO:0007265">
    <property type="term" value="P:Ras protein signal transduction"/>
    <property type="evidence" value="ECO:0007669"/>
    <property type="project" value="TreeGrafter"/>
</dbReference>
<dbReference type="GO" id="GO:0061630">
    <property type="term" value="F:ubiquitin protein ligase activity"/>
    <property type="evidence" value="ECO:0007669"/>
    <property type="project" value="TreeGrafter"/>
</dbReference>
<gene>
    <name evidence="4" type="ORF">MA16_Dca003131</name>
</gene>
<dbReference type="EMBL" id="KZ501977">
    <property type="protein sequence ID" value="PKU85392.1"/>
    <property type="molecule type" value="Genomic_DNA"/>
</dbReference>
<dbReference type="InterPro" id="IPR047243">
    <property type="entry name" value="RING-H2_BRAP2"/>
</dbReference>
<dbReference type="CDD" id="cd16457">
    <property type="entry name" value="RING-H2_BRAP2"/>
    <property type="match status" value="1"/>
</dbReference>
<dbReference type="GO" id="GO:0016567">
    <property type="term" value="P:protein ubiquitination"/>
    <property type="evidence" value="ECO:0007669"/>
    <property type="project" value="TreeGrafter"/>
</dbReference>
<dbReference type="GO" id="GO:0005737">
    <property type="term" value="C:cytoplasm"/>
    <property type="evidence" value="ECO:0007669"/>
    <property type="project" value="TreeGrafter"/>
</dbReference>